<feature type="region of interest" description="Disordered" evidence="1">
    <location>
        <begin position="1"/>
        <end position="39"/>
    </location>
</feature>
<gene>
    <name evidence="2" type="ORF">GLOINDRAFT_35644</name>
</gene>
<proteinExistence type="predicted"/>
<dbReference type="VEuPathDB" id="FungiDB:RhiirFUN_009493"/>
<dbReference type="HOGENOM" id="CLU_062884_0_0_1"/>
<feature type="compositionally biased region" description="Acidic residues" evidence="1">
    <location>
        <begin position="26"/>
        <end position="36"/>
    </location>
</feature>
<organism evidence="2">
    <name type="scientific">Rhizophagus irregularis (strain DAOM 181602 / DAOM 197198 / MUCL 43194)</name>
    <name type="common">Arbuscular mycorrhizal fungus</name>
    <name type="synonym">Glomus intraradices</name>
    <dbReference type="NCBI Taxonomy" id="747089"/>
    <lineage>
        <taxon>Eukaryota</taxon>
        <taxon>Fungi</taxon>
        <taxon>Fungi incertae sedis</taxon>
        <taxon>Mucoromycota</taxon>
        <taxon>Glomeromycotina</taxon>
        <taxon>Glomeromycetes</taxon>
        <taxon>Glomerales</taxon>
        <taxon>Glomeraceae</taxon>
        <taxon>Rhizophagus</taxon>
    </lineage>
</organism>
<evidence type="ECO:0000313" key="2">
    <source>
        <dbReference type="EMBL" id="ESA05349.1"/>
    </source>
</evidence>
<name>U9TAZ7_RHIID</name>
<sequence length="326" mass="36907">MENQESSANIGVESPNTPDDNNMEEHPEESDTEGPFDVENITADDIYKVQLRRNRSLKSLALSILKYLPKDILCEEPDFSSIKSNDFIQDYEECQECDKPILSEDPPKSLVLNVCGDMIHQTCAGNPDKRGVLLCPCGVSDDRDPSLLSEEEINVDGNEESARPEETNSTSNSGRKKRANEDTDSSASQKSKKHVQPEVSNILKKLIQELSSDTTRLSEIKEKRALYREAERSEKARNEVIFAYYYFGEELEKHLAHYRKTNEEHEAKKKLYDAVKDQLPKEVTKSAVRKKANRAGKSISATSISKLSDDDIKYVASQVRKNTRQN</sequence>
<feature type="region of interest" description="Disordered" evidence="1">
    <location>
        <begin position="153"/>
        <end position="197"/>
    </location>
</feature>
<feature type="compositionally biased region" description="Polar residues" evidence="1">
    <location>
        <begin position="1"/>
        <end position="20"/>
    </location>
</feature>
<reference evidence="2" key="1">
    <citation type="submission" date="2013-07" db="EMBL/GenBank/DDBJ databases">
        <title>The genome of an arbuscular mycorrhizal fungus provides insights into the evolution of the oldest plant symbiosis.</title>
        <authorList>
            <consortium name="DOE Joint Genome Institute"/>
            <person name="Tisserant E."/>
            <person name="Malbreil M."/>
            <person name="Kuo A."/>
            <person name="Kohler A."/>
            <person name="Symeonidi A."/>
            <person name="Balestrini R."/>
            <person name="Charron P."/>
            <person name="Duensing N."/>
            <person name="Frei-dit-Frey N."/>
            <person name="Gianinazzi-Pearson V."/>
            <person name="Gilbert B."/>
            <person name="Handa Y."/>
            <person name="Hijri M."/>
            <person name="Kaul R."/>
            <person name="Kawaguchi M."/>
            <person name="Krajinski F."/>
            <person name="Lammers P."/>
            <person name="Lapierre D."/>
            <person name="Masclaux F.G."/>
            <person name="Murat C."/>
            <person name="Morin E."/>
            <person name="Ndikumana S."/>
            <person name="Pagni M."/>
            <person name="Petitpierre D."/>
            <person name="Requena N."/>
            <person name="Rosikiewicz P."/>
            <person name="Riley R."/>
            <person name="Saito K."/>
            <person name="San Clemente H."/>
            <person name="Shapiro H."/>
            <person name="van Tuinen D."/>
            <person name="Becard G."/>
            <person name="Bonfante P."/>
            <person name="Paszkowski U."/>
            <person name="Shachar-Hill Y."/>
            <person name="Young J.P."/>
            <person name="Sanders I.R."/>
            <person name="Henrissat B."/>
            <person name="Rensing S.A."/>
            <person name="Grigoriev I.V."/>
            <person name="Corradi N."/>
            <person name="Roux C."/>
            <person name="Martin F."/>
        </authorList>
    </citation>
    <scope>NUCLEOTIDE SEQUENCE</scope>
    <source>
        <strain evidence="2">DAOM 197198</strain>
    </source>
</reference>
<dbReference type="AlphaFoldDB" id="U9TAZ7"/>
<evidence type="ECO:0000256" key="1">
    <source>
        <dbReference type="SAM" id="MobiDB-lite"/>
    </source>
</evidence>
<dbReference type="EMBL" id="KI293140">
    <property type="protein sequence ID" value="ESA05349.1"/>
    <property type="molecule type" value="Genomic_DNA"/>
</dbReference>
<evidence type="ECO:0008006" key="3">
    <source>
        <dbReference type="Google" id="ProtNLM"/>
    </source>
</evidence>
<protein>
    <recommendedName>
        <fullName evidence="3">RING-type domain-containing protein</fullName>
    </recommendedName>
</protein>
<accession>U9TAZ7</accession>